<accession>A0A2U1K6N7</accession>
<feature type="binding site" evidence="9">
    <location>
        <position position="83"/>
    </location>
    <ligand>
        <name>Mg(2+)</name>
        <dbReference type="ChEBI" id="CHEBI:18420"/>
    </ligand>
</feature>
<evidence type="ECO:0000256" key="6">
    <source>
        <dbReference type="NCBIfam" id="TIGR00222"/>
    </source>
</evidence>
<gene>
    <name evidence="10" type="primary">panB</name>
    <name evidence="10" type="ORF">DCC39_04840</name>
</gene>
<sequence>MARNMDYLHWKKRNAQRITMLTCYDYPTAVLQDEAGLDVIFVGDSLGTNELGYEREISVTLGDIIHHLKAVRRGVKEAYLLADMPYKTYENPEMALATAKELILSGADGVKLEGIQVEIISHLYKNGIEVWGHLGYNPQLHEKAAVQGKTFDSAKILLESAISLQDAGASMMVLELVPEELGKMITEKLRIPTIGIGAGRFTDGQVLIVQDMLGVNPFDLRHSKRYSDVGQIMLKAFQTYANEVENGAFPQRTNVRNMKDEEREQLLSWYS</sequence>
<feature type="active site" description="Proton acceptor" evidence="7">
    <location>
        <position position="175"/>
    </location>
</feature>
<feature type="binding site" evidence="9">
    <location>
        <position position="44"/>
    </location>
    <ligand>
        <name>Mg(2+)</name>
        <dbReference type="ChEBI" id="CHEBI:18420"/>
    </ligand>
</feature>
<comment type="cofactor">
    <cofactor evidence="9">
        <name>Mg(2+)</name>
        <dbReference type="ChEBI" id="CHEBI:18420"/>
    </cofactor>
    <text evidence="9">Binds 1 Mg(2+) ion per subunit.</text>
</comment>
<dbReference type="GO" id="GO:0032259">
    <property type="term" value="P:methylation"/>
    <property type="evidence" value="ECO:0007669"/>
    <property type="project" value="UniProtKB-KW"/>
</dbReference>
<keyword evidence="10" id="KW-0489">Methyltransferase</keyword>
<dbReference type="GO" id="GO:0005737">
    <property type="term" value="C:cytoplasm"/>
    <property type="evidence" value="ECO:0007669"/>
    <property type="project" value="TreeGrafter"/>
</dbReference>
<proteinExistence type="inferred from homology"/>
<dbReference type="SUPFAM" id="SSF51621">
    <property type="entry name" value="Phosphoenolpyruvate/pyruvate domain"/>
    <property type="match status" value="1"/>
</dbReference>
<evidence type="ECO:0000256" key="2">
    <source>
        <dbReference type="ARBA" id="ARBA00011424"/>
    </source>
</evidence>
<comment type="similarity">
    <text evidence="1">Belongs to the PanB family.</text>
</comment>
<keyword evidence="4" id="KW-0566">Pantothenate biosynthesis</keyword>
<keyword evidence="5 10" id="KW-0808">Transferase</keyword>
<dbReference type="PANTHER" id="PTHR20881">
    <property type="entry name" value="3-METHYL-2-OXOBUTANOATE HYDROXYMETHYLTRANSFERASE"/>
    <property type="match status" value="1"/>
</dbReference>
<dbReference type="Gene3D" id="3.20.20.60">
    <property type="entry name" value="Phosphoenolpyruvate-binding domains"/>
    <property type="match status" value="1"/>
</dbReference>
<dbReference type="Proteomes" id="UP000245998">
    <property type="component" value="Unassembled WGS sequence"/>
</dbReference>
<evidence type="ECO:0000256" key="5">
    <source>
        <dbReference type="ARBA" id="ARBA00022679"/>
    </source>
</evidence>
<name>A0A2U1K6N7_9BACI</name>
<dbReference type="GO" id="GO:0008168">
    <property type="term" value="F:methyltransferase activity"/>
    <property type="evidence" value="ECO:0007669"/>
    <property type="project" value="UniProtKB-KW"/>
</dbReference>
<dbReference type="GO" id="GO:0003864">
    <property type="term" value="F:3-methyl-2-oxobutanoate hydroxymethyltransferase activity"/>
    <property type="evidence" value="ECO:0007669"/>
    <property type="project" value="UniProtKB-UniRule"/>
</dbReference>
<evidence type="ECO:0000256" key="7">
    <source>
        <dbReference type="PIRSR" id="PIRSR000388-1"/>
    </source>
</evidence>
<dbReference type="Pfam" id="PF02548">
    <property type="entry name" value="Pantoate_transf"/>
    <property type="match status" value="1"/>
</dbReference>
<comment type="caution">
    <text evidence="10">The sequence shown here is derived from an EMBL/GenBank/DDBJ whole genome shotgun (WGS) entry which is preliminary data.</text>
</comment>
<feature type="binding site" evidence="9">
    <location>
        <position position="113"/>
    </location>
    <ligand>
        <name>Mg(2+)</name>
        <dbReference type="ChEBI" id="CHEBI:18420"/>
    </ligand>
</feature>
<reference evidence="10 11" key="1">
    <citation type="submission" date="2018-04" db="EMBL/GenBank/DDBJ databases">
        <title>Camelliibacillus theae gen. nov., sp. nov., isolated from Pu'er tea.</title>
        <authorList>
            <person name="Niu L."/>
        </authorList>
    </citation>
    <scope>NUCLEOTIDE SEQUENCE [LARGE SCALE GENOMIC DNA]</scope>
    <source>
        <strain evidence="10 11">T8</strain>
    </source>
</reference>
<dbReference type="EC" id="2.1.2.11" evidence="3 6"/>
<keyword evidence="9" id="KW-0479">Metal-binding</keyword>
<dbReference type="InterPro" id="IPR003700">
    <property type="entry name" value="Pantoate_hydroxy_MeTrfase"/>
</dbReference>
<keyword evidence="11" id="KW-1185">Reference proteome</keyword>
<feature type="binding site" evidence="8">
    <location>
        <position position="111"/>
    </location>
    <ligand>
        <name>3-methyl-2-oxobutanoate</name>
        <dbReference type="ChEBI" id="CHEBI:11851"/>
    </ligand>
</feature>
<keyword evidence="9" id="KW-0460">Magnesium</keyword>
<evidence type="ECO:0000256" key="3">
    <source>
        <dbReference type="ARBA" id="ARBA00012618"/>
    </source>
</evidence>
<dbReference type="EMBL" id="QCZG01000007">
    <property type="protein sequence ID" value="PWA12558.1"/>
    <property type="molecule type" value="Genomic_DNA"/>
</dbReference>
<dbReference type="RefSeq" id="WP_116553762.1">
    <property type="nucleotide sequence ID" value="NZ_QCZG01000007.1"/>
</dbReference>
<evidence type="ECO:0000256" key="9">
    <source>
        <dbReference type="PIRSR" id="PIRSR000388-3"/>
    </source>
</evidence>
<evidence type="ECO:0000313" key="11">
    <source>
        <dbReference type="Proteomes" id="UP000245998"/>
    </source>
</evidence>
<dbReference type="PANTHER" id="PTHR20881:SF0">
    <property type="entry name" value="3-METHYL-2-OXOBUTANOATE HYDROXYMETHYLTRANSFERASE"/>
    <property type="match status" value="1"/>
</dbReference>
<dbReference type="AlphaFoldDB" id="A0A2U1K6N7"/>
<evidence type="ECO:0000256" key="4">
    <source>
        <dbReference type="ARBA" id="ARBA00022655"/>
    </source>
</evidence>
<evidence type="ECO:0000256" key="8">
    <source>
        <dbReference type="PIRSR" id="PIRSR000388-2"/>
    </source>
</evidence>
<organism evidence="10 11">
    <name type="scientific">Pueribacillus theae</name>
    <dbReference type="NCBI Taxonomy" id="2171751"/>
    <lineage>
        <taxon>Bacteria</taxon>
        <taxon>Bacillati</taxon>
        <taxon>Bacillota</taxon>
        <taxon>Bacilli</taxon>
        <taxon>Bacillales</taxon>
        <taxon>Bacillaceae</taxon>
        <taxon>Pueribacillus</taxon>
    </lineage>
</organism>
<dbReference type="NCBIfam" id="TIGR00222">
    <property type="entry name" value="panB"/>
    <property type="match status" value="1"/>
</dbReference>
<dbReference type="GO" id="GO:0015940">
    <property type="term" value="P:pantothenate biosynthetic process"/>
    <property type="evidence" value="ECO:0007669"/>
    <property type="project" value="UniProtKB-UniRule"/>
</dbReference>
<dbReference type="PIRSF" id="PIRSF000388">
    <property type="entry name" value="Pantoate_hydroxy_MeTrfase"/>
    <property type="match status" value="1"/>
</dbReference>
<evidence type="ECO:0000313" key="10">
    <source>
        <dbReference type="EMBL" id="PWA12558.1"/>
    </source>
</evidence>
<comment type="subunit">
    <text evidence="2">Homodecamer; pentamer of dimers.</text>
</comment>
<feature type="binding site" evidence="8">
    <location>
        <position position="83"/>
    </location>
    <ligand>
        <name>3-methyl-2-oxobutanoate</name>
        <dbReference type="ChEBI" id="CHEBI:11851"/>
    </ligand>
</feature>
<dbReference type="GO" id="GO:0000287">
    <property type="term" value="F:magnesium ion binding"/>
    <property type="evidence" value="ECO:0007669"/>
    <property type="project" value="TreeGrafter"/>
</dbReference>
<dbReference type="InterPro" id="IPR015813">
    <property type="entry name" value="Pyrv/PenolPyrv_kinase-like_dom"/>
</dbReference>
<protein>
    <recommendedName>
        <fullName evidence="3 6">3-methyl-2-oxobutanoate hydroxymethyltransferase</fullName>
        <ecNumber evidence="3 6">2.1.2.11</ecNumber>
    </recommendedName>
</protein>
<feature type="binding site" evidence="8">
    <location>
        <begin position="44"/>
        <end position="45"/>
    </location>
    <ligand>
        <name>3-methyl-2-oxobutanoate</name>
        <dbReference type="ChEBI" id="CHEBI:11851"/>
    </ligand>
</feature>
<dbReference type="InterPro" id="IPR040442">
    <property type="entry name" value="Pyrv_kinase-like_dom_sf"/>
</dbReference>
<evidence type="ECO:0000256" key="1">
    <source>
        <dbReference type="ARBA" id="ARBA00008676"/>
    </source>
</evidence>
<dbReference type="OrthoDB" id="9781789at2"/>
<dbReference type="CDD" id="cd06557">
    <property type="entry name" value="KPHMT-like"/>
    <property type="match status" value="1"/>
</dbReference>